<dbReference type="RefSeq" id="WP_140454135.1">
    <property type="nucleotide sequence ID" value="NZ_VFRP01000009.1"/>
</dbReference>
<proteinExistence type="predicted"/>
<protein>
    <submittedName>
        <fullName evidence="1">Phage tail tape measure protein</fullName>
    </submittedName>
</protein>
<accession>A0A501WQS9</accession>
<evidence type="ECO:0000313" key="1">
    <source>
        <dbReference type="EMBL" id="TPE50720.1"/>
    </source>
</evidence>
<name>A0A501WQS9_9RHOB</name>
<comment type="caution">
    <text evidence="1">The sequence shown here is derived from an EMBL/GenBank/DDBJ whole genome shotgun (WGS) entry which is preliminary data.</text>
</comment>
<dbReference type="AlphaFoldDB" id="A0A501WQS9"/>
<dbReference type="OrthoDB" id="8448547at2"/>
<gene>
    <name evidence="1" type="ORF">FJM51_10700</name>
</gene>
<sequence>MEYESELARIEAQFIGLEGSLSGLEGVASSFRREMESVGGTMKDAGREASGMSRSISTSLRQAFEGVIFDGESLSDALAGIGRSLSGAALNQALAPVRNSVGSAVQSALGGLLGFAKGGAFHGGRVSAFAQGGVVDRPTTFPMRGGTGLMGEAGPEAIMPLARGADGRLGVRAGGGGAVNVTMNITSPDVAGFQRSRTQVAAEMGRAIQRGRRNL</sequence>
<organism evidence="1 2">
    <name type="scientific">Amaricoccus solimangrovi</name>
    <dbReference type="NCBI Taxonomy" id="2589815"/>
    <lineage>
        <taxon>Bacteria</taxon>
        <taxon>Pseudomonadati</taxon>
        <taxon>Pseudomonadota</taxon>
        <taxon>Alphaproteobacteria</taxon>
        <taxon>Rhodobacterales</taxon>
        <taxon>Paracoccaceae</taxon>
        <taxon>Amaricoccus</taxon>
    </lineage>
</organism>
<keyword evidence="2" id="KW-1185">Reference proteome</keyword>
<dbReference type="EMBL" id="VFRP01000009">
    <property type="protein sequence ID" value="TPE50720.1"/>
    <property type="molecule type" value="Genomic_DNA"/>
</dbReference>
<dbReference type="Proteomes" id="UP000319255">
    <property type="component" value="Unassembled WGS sequence"/>
</dbReference>
<evidence type="ECO:0000313" key="2">
    <source>
        <dbReference type="Proteomes" id="UP000319255"/>
    </source>
</evidence>
<reference evidence="1 2" key="1">
    <citation type="submission" date="2019-06" db="EMBL/GenBank/DDBJ databases">
        <title>A novel bacterium of genus Amaricoccus, isolated from marine sediment.</title>
        <authorList>
            <person name="Huang H."/>
            <person name="Mo K."/>
            <person name="Hu Y."/>
        </authorList>
    </citation>
    <scope>NUCLEOTIDE SEQUENCE [LARGE SCALE GENOMIC DNA]</scope>
    <source>
        <strain evidence="1 2">HB172011</strain>
    </source>
</reference>